<dbReference type="HOGENOM" id="CLU_1467135_0_0_5"/>
<evidence type="ECO:0000313" key="3">
    <source>
        <dbReference type="EMBL" id="ABD89518.1"/>
    </source>
</evidence>
<gene>
    <name evidence="3" type="ordered locus">RPC_3992</name>
</gene>
<feature type="compositionally biased region" description="Basic and acidic residues" evidence="1">
    <location>
        <begin position="135"/>
        <end position="145"/>
    </location>
</feature>
<dbReference type="KEGG" id="rpc:RPC_3992"/>
<sequence length="184" mass="19655">MRRPSAARASKDAAAHRCGCPALVLRYARGILRDALRRATRCAGLLRMTLIGLLTIQSPSVVILSAVILRRPSAARASKDAAAHRCARPALGLRAACGHPSRRPAARCALRRAPQDDADWVADDPKPKRRHPERRHPEAPERSEGLEGCGCASMRSPRSGAARRPRPSFETPGGALRAAPGSSG</sequence>
<keyword evidence="2" id="KW-0472">Membrane</keyword>
<feature type="region of interest" description="Disordered" evidence="1">
    <location>
        <begin position="116"/>
        <end position="184"/>
    </location>
</feature>
<name>Q20ZB8_RHOPB</name>
<proteinExistence type="predicted"/>
<evidence type="ECO:0000256" key="1">
    <source>
        <dbReference type="SAM" id="MobiDB-lite"/>
    </source>
</evidence>
<organism evidence="3">
    <name type="scientific">Rhodopseudomonas palustris (strain BisB18)</name>
    <dbReference type="NCBI Taxonomy" id="316056"/>
    <lineage>
        <taxon>Bacteria</taxon>
        <taxon>Pseudomonadati</taxon>
        <taxon>Pseudomonadota</taxon>
        <taxon>Alphaproteobacteria</taxon>
        <taxon>Hyphomicrobiales</taxon>
        <taxon>Nitrobacteraceae</taxon>
        <taxon>Rhodopseudomonas</taxon>
    </lineage>
</organism>
<dbReference type="EMBL" id="CP000301">
    <property type="protein sequence ID" value="ABD89518.1"/>
    <property type="molecule type" value="Genomic_DNA"/>
</dbReference>
<reference evidence="3" key="1">
    <citation type="submission" date="2006-03" db="EMBL/GenBank/DDBJ databases">
        <title>Complete sequence of Rhodopseudomonas palustris BisB18.</title>
        <authorList>
            <consortium name="US DOE Joint Genome Institute"/>
            <person name="Copeland A."/>
            <person name="Lucas S."/>
            <person name="Lapidus A."/>
            <person name="Barry K."/>
            <person name="Detter J.C."/>
            <person name="Glavina del Rio T."/>
            <person name="Hammon N."/>
            <person name="Israni S."/>
            <person name="Dalin E."/>
            <person name="Tice H."/>
            <person name="Pitluck S."/>
            <person name="Chain P."/>
            <person name="Malfatti S."/>
            <person name="Shin M."/>
            <person name="Vergez L."/>
            <person name="Schmutz J."/>
            <person name="Larimer F."/>
            <person name="Land M."/>
            <person name="Hauser L."/>
            <person name="Pelletier D.A."/>
            <person name="Kyrpides N."/>
            <person name="Anderson I."/>
            <person name="Oda Y."/>
            <person name="Harwood C.S."/>
            <person name="Richardson P."/>
        </authorList>
    </citation>
    <scope>NUCLEOTIDE SEQUENCE [LARGE SCALE GENOMIC DNA]</scope>
    <source>
        <strain evidence="3">BisB18</strain>
    </source>
</reference>
<dbReference type="STRING" id="316056.RPC_3992"/>
<feature type="transmembrane region" description="Helical" evidence="2">
    <location>
        <begin position="45"/>
        <end position="69"/>
    </location>
</feature>
<protein>
    <submittedName>
        <fullName evidence="3">Uncharacterized protein</fullName>
    </submittedName>
</protein>
<keyword evidence="2" id="KW-0812">Transmembrane</keyword>
<accession>Q20ZB8</accession>
<evidence type="ECO:0000256" key="2">
    <source>
        <dbReference type="SAM" id="Phobius"/>
    </source>
</evidence>
<keyword evidence="2" id="KW-1133">Transmembrane helix</keyword>
<dbReference type="AlphaFoldDB" id="Q20ZB8"/>